<dbReference type="EMBL" id="JACCKB010000099">
    <property type="protein sequence ID" value="NYZ69549.1"/>
    <property type="molecule type" value="Genomic_DNA"/>
</dbReference>
<sequence>MHDETPDRELTTEEMDLVAALSDEQLAEIDQMLLSHVHPKYNRKVAYLVGATMCDLPNRVKGIPDVFYSQRVAHLVAQGYLVAEGDLKYMRYCEVRLP</sequence>
<name>A0A853I9I1_9GAMM</name>
<keyword evidence="3" id="KW-1185">Reference proteome</keyword>
<dbReference type="Pfam" id="PF12395">
    <property type="entry name" value="DUF3658"/>
    <property type="match status" value="1"/>
</dbReference>
<dbReference type="Proteomes" id="UP000569732">
    <property type="component" value="Unassembled WGS sequence"/>
</dbReference>
<accession>A0A853I9I1</accession>
<gene>
    <name evidence="2" type="ORF">H0A36_26385</name>
</gene>
<evidence type="ECO:0000313" key="2">
    <source>
        <dbReference type="EMBL" id="NYZ69549.1"/>
    </source>
</evidence>
<reference evidence="2 3" key="1">
    <citation type="submission" date="2020-07" db="EMBL/GenBank/DDBJ databases">
        <title>Endozoicomonas sp. nov., isolated from sediment.</title>
        <authorList>
            <person name="Gu T."/>
        </authorList>
    </citation>
    <scope>NUCLEOTIDE SEQUENCE [LARGE SCALE GENOMIC DNA]</scope>
    <source>
        <strain evidence="2 3">SM1973</strain>
    </source>
</reference>
<dbReference type="InterPro" id="IPR022123">
    <property type="entry name" value="DUF3658"/>
</dbReference>
<proteinExistence type="predicted"/>
<feature type="domain" description="DUF3658" evidence="1">
    <location>
        <begin position="25"/>
        <end position="94"/>
    </location>
</feature>
<organism evidence="2 3">
    <name type="scientific">Spartinivicinus marinus</name>
    <dbReference type="NCBI Taxonomy" id="2994442"/>
    <lineage>
        <taxon>Bacteria</taxon>
        <taxon>Pseudomonadati</taxon>
        <taxon>Pseudomonadota</taxon>
        <taxon>Gammaproteobacteria</taxon>
        <taxon>Oceanospirillales</taxon>
        <taxon>Zooshikellaceae</taxon>
        <taxon>Spartinivicinus</taxon>
    </lineage>
</organism>
<evidence type="ECO:0000313" key="3">
    <source>
        <dbReference type="Proteomes" id="UP000569732"/>
    </source>
</evidence>
<protein>
    <recommendedName>
        <fullName evidence="1">DUF3658 domain-containing protein</fullName>
    </recommendedName>
</protein>
<comment type="caution">
    <text evidence="2">The sequence shown here is derived from an EMBL/GenBank/DDBJ whole genome shotgun (WGS) entry which is preliminary data.</text>
</comment>
<dbReference type="RefSeq" id="WP_180571532.1">
    <property type="nucleotide sequence ID" value="NZ_JACCKB010000099.1"/>
</dbReference>
<evidence type="ECO:0000259" key="1">
    <source>
        <dbReference type="Pfam" id="PF12395"/>
    </source>
</evidence>
<dbReference type="AlphaFoldDB" id="A0A853I9I1"/>